<protein>
    <submittedName>
        <fullName evidence="3">Insulinase family protein</fullName>
    </submittedName>
</protein>
<dbReference type="InterPro" id="IPR011249">
    <property type="entry name" value="Metalloenz_LuxS/M16"/>
</dbReference>
<sequence length="429" mass="49330">MNETRFENVEETVYSETLENGLRVFLLPKKDYNKTYAVFTTNYGSVDNTFVPIGEDELTSVPDGIAHFLEHKMFEKEDGDVFFKFGEKGAFTNAFTSFTRTAYLFSSTSYVMENLKTLLDFVQQPYFTEETVEKEKGIIGQEIRMYDDDADFRVYFGAIENMYQNHPVKIDIAGTVESIADIDKDLLYLCYNTFYHPSNMVLFVVGQLDPHEMMEEIRENQAAKHFEKETEIKRSFPDEPREVAHKKKKLAFPVQIAKNLVGMKEDIGLLRGFEAVKHEMIADLALELLFGTTSENYLKLYNEGIIDDSFGYDYTLSDSFSFVLIGGDATNPDEQAKRIEEAWFEASEKGISKENLELVKRKKTGQFLRALNSPEFIANQFSQYILEEASLFDLPKAIESITVQEVEAFIQSLANEERITTFQLIPEEN</sequence>
<dbReference type="AlphaFoldDB" id="A0A841ZP24"/>
<dbReference type="SUPFAM" id="SSF63411">
    <property type="entry name" value="LuxS/MPP-like metallohydrolase"/>
    <property type="match status" value="2"/>
</dbReference>
<dbReference type="NCBIfam" id="NF047421">
    <property type="entry name" value="YfmH_fam"/>
    <property type="match status" value="1"/>
</dbReference>
<accession>A0A841ZP24</accession>
<dbReference type="Proteomes" id="UP000559885">
    <property type="component" value="Unassembled WGS sequence"/>
</dbReference>
<dbReference type="Pfam" id="PF05193">
    <property type="entry name" value="Peptidase_M16_C"/>
    <property type="match status" value="1"/>
</dbReference>
<dbReference type="GO" id="GO:0046872">
    <property type="term" value="F:metal ion binding"/>
    <property type="evidence" value="ECO:0007669"/>
    <property type="project" value="InterPro"/>
</dbReference>
<dbReference type="RefSeq" id="WP_185372659.1">
    <property type="nucleotide sequence ID" value="NZ_JAARRM010000001.1"/>
</dbReference>
<gene>
    <name evidence="3" type="ORF">HB912_05225</name>
</gene>
<organism evidence="3 4">
    <name type="scientific">Listeria aquatica</name>
    <dbReference type="NCBI Taxonomy" id="1494960"/>
    <lineage>
        <taxon>Bacteria</taxon>
        <taxon>Bacillati</taxon>
        <taxon>Bacillota</taxon>
        <taxon>Bacilli</taxon>
        <taxon>Bacillales</taxon>
        <taxon>Listeriaceae</taxon>
        <taxon>Listeria</taxon>
    </lineage>
</organism>
<comment type="caution">
    <text evidence="3">The sequence shown here is derived from an EMBL/GenBank/DDBJ whole genome shotgun (WGS) entry which is preliminary data.</text>
</comment>
<dbReference type="InterPro" id="IPR050361">
    <property type="entry name" value="MPP/UQCRC_Complex"/>
</dbReference>
<feature type="domain" description="Peptidase M16 C-terminal" evidence="2">
    <location>
        <begin position="182"/>
        <end position="362"/>
    </location>
</feature>
<dbReference type="Gene3D" id="3.30.830.10">
    <property type="entry name" value="Metalloenzyme, LuxS/M16 peptidase-like"/>
    <property type="match status" value="2"/>
</dbReference>
<name>A0A841ZP24_9LIST</name>
<proteinExistence type="predicted"/>
<dbReference type="EMBL" id="JAARRM010000001">
    <property type="protein sequence ID" value="MBC1521054.1"/>
    <property type="molecule type" value="Genomic_DNA"/>
</dbReference>
<dbReference type="InterPro" id="IPR007863">
    <property type="entry name" value="Peptidase_M16_C"/>
</dbReference>
<dbReference type="PANTHER" id="PTHR11851:SF134">
    <property type="entry name" value="ZINC-DEPENDENT PROTEASE"/>
    <property type="match status" value="1"/>
</dbReference>
<feature type="domain" description="Peptidase M16 N-terminal" evidence="1">
    <location>
        <begin position="63"/>
        <end position="175"/>
    </location>
</feature>
<evidence type="ECO:0000313" key="4">
    <source>
        <dbReference type="Proteomes" id="UP000559885"/>
    </source>
</evidence>
<evidence type="ECO:0000259" key="2">
    <source>
        <dbReference type="Pfam" id="PF05193"/>
    </source>
</evidence>
<evidence type="ECO:0000313" key="3">
    <source>
        <dbReference type="EMBL" id="MBC1521054.1"/>
    </source>
</evidence>
<evidence type="ECO:0000259" key="1">
    <source>
        <dbReference type="Pfam" id="PF00675"/>
    </source>
</evidence>
<reference evidence="3 4" key="1">
    <citation type="submission" date="2020-03" db="EMBL/GenBank/DDBJ databases">
        <title>Soil Listeria distribution.</title>
        <authorList>
            <person name="Liao J."/>
            <person name="Wiedmann M."/>
        </authorList>
    </citation>
    <scope>NUCLEOTIDE SEQUENCE [LARGE SCALE GENOMIC DNA]</scope>
    <source>
        <strain evidence="3 4">FSL L7-1507</strain>
    </source>
</reference>
<dbReference type="InterPro" id="IPR011765">
    <property type="entry name" value="Pept_M16_N"/>
</dbReference>
<dbReference type="PANTHER" id="PTHR11851">
    <property type="entry name" value="METALLOPROTEASE"/>
    <property type="match status" value="1"/>
</dbReference>
<dbReference type="Pfam" id="PF00675">
    <property type="entry name" value="Peptidase_M16"/>
    <property type="match status" value="1"/>
</dbReference>